<name>A0A1I7TAX8_9PELO</name>
<dbReference type="Proteomes" id="UP000095282">
    <property type="component" value="Unplaced"/>
</dbReference>
<evidence type="ECO:0000256" key="1">
    <source>
        <dbReference type="SAM" id="MobiDB-lite"/>
    </source>
</evidence>
<evidence type="ECO:0000313" key="2">
    <source>
        <dbReference type="Proteomes" id="UP000095282"/>
    </source>
</evidence>
<evidence type="ECO:0000313" key="3">
    <source>
        <dbReference type="WBParaSite" id="Csp11.Scaffold567.g4150.t1"/>
    </source>
</evidence>
<feature type="region of interest" description="Disordered" evidence="1">
    <location>
        <begin position="139"/>
        <end position="160"/>
    </location>
</feature>
<protein>
    <submittedName>
        <fullName evidence="3">Uncharacterized protein</fullName>
    </submittedName>
</protein>
<sequence length="160" mass="18193">MLVPIREHSYFVHRRILQHHRDPPSLILRDYCSLENASNQLDILVHRVDDLLAEQLLSEEQLHIHWSYLLVGINAPSRILPLLPKPSSLVLCLDYQVLKSIQNNDEKIVSLLQDGPNPQTPEAHLGSITFVAPKKRLHNHRKLHSPPASPRPHPVSPPCG</sequence>
<feature type="compositionally biased region" description="Pro residues" evidence="1">
    <location>
        <begin position="147"/>
        <end position="160"/>
    </location>
</feature>
<dbReference type="WBParaSite" id="Csp11.Scaffold567.g4150.t1">
    <property type="protein sequence ID" value="Csp11.Scaffold567.g4150.t1"/>
    <property type="gene ID" value="Csp11.Scaffold567.g4150"/>
</dbReference>
<organism evidence="2 3">
    <name type="scientific">Caenorhabditis tropicalis</name>
    <dbReference type="NCBI Taxonomy" id="1561998"/>
    <lineage>
        <taxon>Eukaryota</taxon>
        <taxon>Metazoa</taxon>
        <taxon>Ecdysozoa</taxon>
        <taxon>Nematoda</taxon>
        <taxon>Chromadorea</taxon>
        <taxon>Rhabditida</taxon>
        <taxon>Rhabditina</taxon>
        <taxon>Rhabditomorpha</taxon>
        <taxon>Rhabditoidea</taxon>
        <taxon>Rhabditidae</taxon>
        <taxon>Peloderinae</taxon>
        <taxon>Caenorhabditis</taxon>
    </lineage>
</organism>
<reference evidence="3" key="1">
    <citation type="submission" date="2016-11" db="UniProtKB">
        <authorList>
            <consortium name="WormBaseParasite"/>
        </authorList>
    </citation>
    <scope>IDENTIFICATION</scope>
</reference>
<proteinExistence type="predicted"/>
<keyword evidence="2" id="KW-1185">Reference proteome</keyword>
<accession>A0A1I7TAX8</accession>
<dbReference type="AlphaFoldDB" id="A0A1I7TAX8"/>